<organism evidence="1 2">
    <name type="scientific">Didymodactylos carnosus</name>
    <dbReference type="NCBI Taxonomy" id="1234261"/>
    <lineage>
        <taxon>Eukaryota</taxon>
        <taxon>Metazoa</taxon>
        <taxon>Spiralia</taxon>
        <taxon>Gnathifera</taxon>
        <taxon>Rotifera</taxon>
        <taxon>Eurotatoria</taxon>
        <taxon>Bdelloidea</taxon>
        <taxon>Philodinida</taxon>
        <taxon>Philodinidae</taxon>
        <taxon>Didymodactylos</taxon>
    </lineage>
</organism>
<evidence type="ECO:0000313" key="2">
    <source>
        <dbReference type="Proteomes" id="UP000681722"/>
    </source>
</evidence>
<protein>
    <submittedName>
        <fullName evidence="1">Uncharacterized protein</fullName>
    </submittedName>
</protein>
<dbReference type="Proteomes" id="UP000681722">
    <property type="component" value="Unassembled WGS sequence"/>
</dbReference>
<reference evidence="1" key="1">
    <citation type="submission" date="2021-02" db="EMBL/GenBank/DDBJ databases">
        <authorList>
            <person name="Nowell W R."/>
        </authorList>
    </citation>
    <scope>NUCLEOTIDE SEQUENCE</scope>
</reference>
<evidence type="ECO:0000313" key="1">
    <source>
        <dbReference type="EMBL" id="CAF4511579.1"/>
    </source>
</evidence>
<proteinExistence type="predicted"/>
<feature type="non-terminal residue" evidence="1">
    <location>
        <position position="1"/>
    </location>
</feature>
<feature type="non-terminal residue" evidence="1">
    <location>
        <position position="162"/>
    </location>
</feature>
<accession>A0A8S2XU38</accession>
<dbReference type="EMBL" id="CAJOBC010107967">
    <property type="protein sequence ID" value="CAF4511579.1"/>
    <property type="molecule type" value="Genomic_DNA"/>
</dbReference>
<name>A0A8S2XU38_9BILA</name>
<sequence>SLLTLIKPGFGIPLASGCDDIMNKSTYVYKYEDLPSPVDDADDMVIGQLDSSFDVHNDELSELIAPIVPSSSSSNEIRNRTFSDVDQPPSSNLSFSRHNPIRHAATDNYLRMVTKKLLNLFSVQDHVDLKSSCPQELRQTDVSALDNGTFIEACKLYACGST</sequence>
<gene>
    <name evidence="1" type="ORF">SRO942_LOCUS45334</name>
</gene>
<dbReference type="AlphaFoldDB" id="A0A8S2XU38"/>
<comment type="caution">
    <text evidence="1">The sequence shown here is derived from an EMBL/GenBank/DDBJ whole genome shotgun (WGS) entry which is preliminary data.</text>
</comment>